<feature type="region of interest" description="Disordered" evidence="1">
    <location>
        <begin position="287"/>
        <end position="330"/>
    </location>
</feature>
<accession>A0A2V1EBH5</accession>
<feature type="region of interest" description="Disordered" evidence="1">
    <location>
        <begin position="236"/>
        <end position="273"/>
    </location>
</feature>
<gene>
    <name evidence="2" type="ORF">DM02DRAFT_235382</name>
</gene>
<dbReference type="AlphaFoldDB" id="A0A2V1EBH5"/>
<dbReference type="OrthoDB" id="5410764at2759"/>
<evidence type="ECO:0000313" key="2">
    <source>
        <dbReference type="EMBL" id="PVI07897.1"/>
    </source>
</evidence>
<evidence type="ECO:0000313" key="3">
    <source>
        <dbReference type="Proteomes" id="UP000244855"/>
    </source>
</evidence>
<protein>
    <submittedName>
        <fullName evidence="2">Uncharacterized protein</fullName>
    </submittedName>
</protein>
<feature type="compositionally biased region" description="Polar residues" evidence="1">
    <location>
        <begin position="508"/>
        <end position="521"/>
    </location>
</feature>
<feature type="compositionally biased region" description="Polar residues" evidence="1">
    <location>
        <begin position="570"/>
        <end position="580"/>
    </location>
</feature>
<feature type="region of interest" description="Disordered" evidence="1">
    <location>
        <begin position="562"/>
        <end position="597"/>
    </location>
</feature>
<name>A0A2V1EBH5_9PLEO</name>
<dbReference type="Proteomes" id="UP000244855">
    <property type="component" value="Unassembled WGS sequence"/>
</dbReference>
<evidence type="ECO:0000256" key="1">
    <source>
        <dbReference type="SAM" id="MobiDB-lite"/>
    </source>
</evidence>
<feature type="region of interest" description="Disordered" evidence="1">
    <location>
        <begin position="343"/>
        <end position="392"/>
    </location>
</feature>
<feature type="compositionally biased region" description="Basic and acidic residues" evidence="1">
    <location>
        <begin position="287"/>
        <end position="297"/>
    </location>
</feature>
<keyword evidence="3" id="KW-1185">Reference proteome</keyword>
<feature type="compositionally biased region" description="Polar residues" evidence="1">
    <location>
        <begin position="533"/>
        <end position="550"/>
    </location>
</feature>
<feature type="compositionally biased region" description="Polar residues" evidence="1">
    <location>
        <begin position="318"/>
        <end position="330"/>
    </location>
</feature>
<organism evidence="2 3">
    <name type="scientific">Periconia macrospinosa</name>
    <dbReference type="NCBI Taxonomy" id="97972"/>
    <lineage>
        <taxon>Eukaryota</taxon>
        <taxon>Fungi</taxon>
        <taxon>Dikarya</taxon>
        <taxon>Ascomycota</taxon>
        <taxon>Pezizomycotina</taxon>
        <taxon>Dothideomycetes</taxon>
        <taxon>Pleosporomycetidae</taxon>
        <taxon>Pleosporales</taxon>
        <taxon>Massarineae</taxon>
        <taxon>Periconiaceae</taxon>
        <taxon>Periconia</taxon>
    </lineage>
</organism>
<dbReference type="EMBL" id="KZ805302">
    <property type="protein sequence ID" value="PVI07897.1"/>
    <property type="molecule type" value="Genomic_DNA"/>
</dbReference>
<reference evidence="2 3" key="1">
    <citation type="journal article" date="2018" name="Sci. Rep.">
        <title>Comparative genomics provides insights into the lifestyle and reveals functional heterogeneity of dark septate endophytic fungi.</title>
        <authorList>
            <person name="Knapp D.G."/>
            <person name="Nemeth J.B."/>
            <person name="Barry K."/>
            <person name="Hainaut M."/>
            <person name="Henrissat B."/>
            <person name="Johnson J."/>
            <person name="Kuo A."/>
            <person name="Lim J.H.P."/>
            <person name="Lipzen A."/>
            <person name="Nolan M."/>
            <person name="Ohm R.A."/>
            <person name="Tamas L."/>
            <person name="Grigoriev I.V."/>
            <person name="Spatafora J.W."/>
            <person name="Nagy L.G."/>
            <person name="Kovacs G.M."/>
        </authorList>
    </citation>
    <scope>NUCLEOTIDE SEQUENCE [LARGE SCALE GENOMIC DNA]</scope>
    <source>
        <strain evidence="2 3">DSE2036</strain>
    </source>
</reference>
<sequence length="597" mass="67393">MSFEFDRDEEPLDVIFACAACGDKFSEIYKDHHQTVAGFTDSINKRIRLVTRLYVGSCSHVFCIKHIGDGRGPAFHAAGKRPSAPCPVCIRDGRGDEPRDLFSVRGFQPGQYDPTLPKEWFLPPSRLLATEDHSEALRFHYLALINYSHNADLAKSSLQRDLVNTQTKLLLVSASPDHEKIRRLEEELERLRPFEEEAHRLRSERYLIKKRRIATDTETPVKPLPPLPEIVESAPEVLHEHSPEGQLRPPKRSRALETSSSADLMPPPKPLSRMKSLRKTIPEKLRSRFSRSSDSHNEVYMSGALPRGSHDTIGFGGTTQDNSPLSTASRRNYNTNITQEIQEHDFGGSDVAASPAYGTHPHPLRSQPPNSFVDEPRRENEPGPVTPRTVSIRRPADTPNRIVSSHFRHTDHISHLTLGDTRTERQNSSDPFATFRSHRSEDNLFQDQTCTWDDAPGLNGLSFFSSPVNQKYEPIDWKRPPITPLYTTTPHNLQVRNLDSRGFITKPNIENTQRQIDSRSASPYRLPGPPQPSGITQFPSTTLSSSPNRASNENLQLIGLRRFGVRSSHRPQTNTPSNAYTPKRPGDSHSKLRTVKR</sequence>
<proteinExistence type="predicted"/>
<dbReference type="STRING" id="97972.A0A2V1EBH5"/>
<feature type="region of interest" description="Disordered" evidence="1">
    <location>
        <begin position="504"/>
        <end position="550"/>
    </location>
</feature>